<keyword evidence="3" id="KW-0472">Membrane</keyword>
<dbReference type="PRINTS" id="PR00135">
    <property type="entry name" value="LYZLACT"/>
</dbReference>
<evidence type="ECO:0000256" key="1">
    <source>
        <dbReference type="ARBA" id="ARBA00023157"/>
    </source>
</evidence>
<dbReference type="InterPro" id="IPR000974">
    <property type="entry name" value="Glyco_hydro_22_lys"/>
</dbReference>
<dbReference type="PRINTS" id="PR00137">
    <property type="entry name" value="LYSOZYME"/>
</dbReference>
<name>A0ABK0LF98_RAT</name>
<dbReference type="SUPFAM" id="SSF53955">
    <property type="entry name" value="Lysozyme-like"/>
    <property type="match status" value="1"/>
</dbReference>
<dbReference type="Ensembl" id="ENSRNOT00000155507.1">
    <property type="protein sequence ID" value="ENSRNOP00000109445.1"/>
    <property type="gene ID" value="ENSRNOG00000019350.8"/>
</dbReference>
<evidence type="ECO:0000256" key="3">
    <source>
        <dbReference type="SAM" id="Phobius"/>
    </source>
</evidence>
<keyword evidence="6" id="KW-1185">Reference proteome</keyword>
<evidence type="ECO:0000313" key="6">
    <source>
        <dbReference type="Proteomes" id="UP000002494"/>
    </source>
</evidence>
<reference evidence="5" key="2">
    <citation type="submission" date="2025-08" db="UniProtKB">
        <authorList>
            <consortium name="Ensembl"/>
        </authorList>
    </citation>
    <scope>IDENTIFICATION</scope>
    <source>
        <strain evidence="5">Brown Norway</strain>
    </source>
</reference>
<comment type="similarity">
    <text evidence="2">Belongs to the glycosyl hydrolase 22 family.</text>
</comment>
<dbReference type="Pfam" id="PF00062">
    <property type="entry name" value="Lys"/>
    <property type="match status" value="1"/>
</dbReference>
<organism evidence="5 6">
    <name type="scientific">Rattus norvegicus</name>
    <name type="common">Rat</name>
    <dbReference type="NCBI Taxonomy" id="10116"/>
    <lineage>
        <taxon>Eukaryota</taxon>
        <taxon>Metazoa</taxon>
        <taxon>Chordata</taxon>
        <taxon>Craniata</taxon>
        <taxon>Vertebrata</taxon>
        <taxon>Euteleostomi</taxon>
        <taxon>Mammalia</taxon>
        <taxon>Eutheria</taxon>
        <taxon>Euarchontoglires</taxon>
        <taxon>Glires</taxon>
        <taxon>Rodentia</taxon>
        <taxon>Myomorpha</taxon>
        <taxon>Muroidea</taxon>
        <taxon>Muridae</taxon>
        <taxon>Murinae</taxon>
        <taxon>Rattus</taxon>
    </lineage>
</organism>
<dbReference type="InterPro" id="IPR023346">
    <property type="entry name" value="Lysozyme-like_dom_sf"/>
</dbReference>
<dbReference type="PROSITE" id="PS51348">
    <property type="entry name" value="GLYCOSYL_HYDROL_F22_2"/>
    <property type="match status" value="1"/>
</dbReference>
<keyword evidence="3" id="KW-0812">Transmembrane</keyword>
<feature type="domain" description="Glycosyl hydrolases family 22 (GH22)" evidence="4">
    <location>
        <begin position="191"/>
        <end position="209"/>
    </location>
</feature>
<keyword evidence="3" id="KW-1133">Transmembrane helix</keyword>
<accession>A0ABK0LF98</accession>
<proteinExistence type="inferred from homology"/>
<dbReference type="CDD" id="cd16897">
    <property type="entry name" value="LYZ_C"/>
    <property type="match status" value="1"/>
</dbReference>
<reference evidence="5" key="1">
    <citation type="submission" date="2024-01" db="EMBL/GenBank/DDBJ databases">
        <title>GRCr8: a new rat reference genome assembly contstructed from accurate long reads and long range scaffolding.</title>
        <authorList>
            <person name="Doris P.A."/>
            <person name="Kalbfleisch T."/>
            <person name="Li K."/>
            <person name="Howe K."/>
            <person name="Wood J."/>
        </authorList>
    </citation>
    <scope>NUCLEOTIDE SEQUENCE [LARGE SCALE GENOMIC DNA]</scope>
    <source>
        <strain evidence="5">Brown Norway</strain>
    </source>
</reference>
<gene>
    <name evidence="5" type="primary">Lyzl4</name>
</gene>
<dbReference type="Proteomes" id="UP000002494">
    <property type="component" value="Chromosome 8"/>
</dbReference>
<dbReference type="PANTHER" id="PTHR11407">
    <property type="entry name" value="LYSOZYME C"/>
    <property type="match status" value="1"/>
</dbReference>
<keyword evidence="1" id="KW-1015">Disulfide bond</keyword>
<dbReference type="Gene3D" id="1.10.530.10">
    <property type="match status" value="1"/>
</dbReference>
<dbReference type="InterPro" id="IPR001916">
    <property type="entry name" value="Glyco_hydro_22"/>
</dbReference>
<evidence type="ECO:0000259" key="4">
    <source>
        <dbReference type="PROSITE" id="PS00128"/>
    </source>
</evidence>
<dbReference type="InterPro" id="IPR019799">
    <property type="entry name" value="Glyco_hydro_22_CS"/>
</dbReference>
<reference evidence="5" key="3">
    <citation type="submission" date="2025-09" db="UniProtKB">
        <authorList>
            <consortium name="Ensembl"/>
        </authorList>
    </citation>
    <scope>IDENTIFICATION</scope>
    <source>
        <strain evidence="5">Brown Norway</strain>
    </source>
</reference>
<sequence>MAAVEVIQRSGNGCAQRCTSSELCSSPSSSPSVPSFCFSFPLLLSLPSTLFLTTPPPRSPRPQCLSFPWEVQCLCDLGRSRLRLSVQLAPTALSRQSLEKMQLYLVLLLISYLLTPIGASILGRCVVAKKLYDGGLNYFEGYSLENWVCLAYFESKFNPSAVYENSRDGSTGFGLFQIRDNEWCDHGKNLCSVSCTALLNPNLKDTIECAKKIVKGKQGMGACSLARSCFIDRRC</sequence>
<dbReference type="SMART" id="SM00263">
    <property type="entry name" value="LYZ1"/>
    <property type="match status" value="1"/>
</dbReference>
<dbReference type="PROSITE" id="PS00128">
    <property type="entry name" value="GLYCOSYL_HYDROL_F22_1"/>
    <property type="match status" value="1"/>
</dbReference>
<protein>
    <submittedName>
        <fullName evidence="5">Lysozyme-like 4</fullName>
    </submittedName>
</protein>
<dbReference type="RGD" id="1308401">
    <property type="gene designation" value="Lyzl4"/>
</dbReference>
<evidence type="ECO:0000256" key="2">
    <source>
        <dbReference type="RuleBase" id="RU004440"/>
    </source>
</evidence>
<feature type="transmembrane region" description="Helical" evidence="3">
    <location>
        <begin position="103"/>
        <end position="122"/>
    </location>
</feature>
<dbReference type="PANTHER" id="PTHR11407:SF21">
    <property type="entry name" value="LYSOZYME-LIKE PROTEIN 4"/>
    <property type="match status" value="1"/>
</dbReference>
<evidence type="ECO:0000313" key="5">
    <source>
        <dbReference type="Ensembl" id="ENSRNOP00000109445.1"/>
    </source>
</evidence>
<dbReference type="GeneTree" id="ENSGT00940000162293"/>